<name>A0A238WAP4_9RHOB</name>
<dbReference type="HAMAP" id="MF_01543">
    <property type="entry name" value="FTHFS"/>
    <property type="match status" value="1"/>
</dbReference>
<dbReference type="FunFam" id="3.30.1510.10:FF:000001">
    <property type="entry name" value="Formate--tetrahydrofolate ligase"/>
    <property type="match status" value="1"/>
</dbReference>
<dbReference type="Gene3D" id="3.30.1510.10">
    <property type="entry name" value="Domain 2, N(10)-formyltetrahydrofolate synthetase"/>
    <property type="match status" value="1"/>
</dbReference>
<dbReference type="UniPathway" id="UPA00193"/>
<gene>
    <name evidence="8" type="primary">fhs</name>
    <name evidence="9" type="ORF">SAMN06265378_10423</name>
</gene>
<sequence length="569" mass="61114">MLTAPACRVIPVGMTTDLQIARAAHKLPIARIAARLGLAEDDILRYGHDKAKIAHDTIARLADRPRGHLVLVTAINPTPAGEGKTTTTVGLGDALNRIGKRATICIREASLGPNFGMKGGAAGGGHAQIVPMEEMNLHFTGDFHAITAAHNLLAAMIDNHLYWGNDLDIDTRRITWRRVMDMNDRALRDIVVGLGGVSNGFARQTGFDITVASEVMAILCLARDLDDLHARLGRIVVAYTRDRRPVTARDLQADGAMTVLLRDALQPNLVQTLENNPALVHGGPFANIAHGCNSVIATDTALRLSEYVVTEAGFGADLGAEKFLDIKCRLAGLSPAAVVLVATIRALKMNGGVARNDLGTENVAAVTRGCANLGRHIENLRGFGLPLVVAANHFDGDTPAEIAALKDYCHRHGTEAILCRHWAQGGAGAEDLAHKVVDLVQQGDRDFHTLYPNSMPLWQKIETICTRIHRAAHVEALPGVRAQLDQWEEEGHGHLPICIAKTQYSFSTDPALRGAPEGHVIPVREVRLNAGAGFVVAICGQVMTMPGLPRHPAARTIGLNDRGQIDGLF</sequence>
<dbReference type="InterPro" id="IPR000559">
    <property type="entry name" value="Formate_THF_ligase"/>
</dbReference>
<comment type="pathway">
    <text evidence="1 8">One-carbon metabolism; tetrahydrofolate interconversion.</text>
</comment>
<protein>
    <recommendedName>
        <fullName evidence="8">Formate--tetrahydrofolate ligase</fullName>
        <ecNumber evidence="8">6.3.4.3</ecNumber>
    </recommendedName>
    <alternativeName>
        <fullName evidence="8">Formyltetrahydrofolate synthetase</fullName>
        <shortName evidence="8">FHS</shortName>
        <shortName evidence="8">FTHFS</shortName>
    </alternativeName>
</protein>
<accession>A0A238WAP4</accession>
<feature type="binding site" evidence="8">
    <location>
        <begin position="78"/>
        <end position="85"/>
    </location>
    <ligand>
        <name>ATP</name>
        <dbReference type="ChEBI" id="CHEBI:30616"/>
    </ligand>
</feature>
<evidence type="ECO:0000256" key="8">
    <source>
        <dbReference type="HAMAP-Rule" id="MF_01543"/>
    </source>
</evidence>
<proteinExistence type="inferred from homology"/>
<dbReference type="InterPro" id="IPR027417">
    <property type="entry name" value="P-loop_NTPase"/>
</dbReference>
<dbReference type="EC" id="6.3.4.3" evidence="8"/>
<comment type="similarity">
    <text evidence="7 8">Belongs to the formate--tetrahydrofolate ligase family.</text>
</comment>
<dbReference type="Gene3D" id="3.10.410.10">
    <property type="entry name" value="Formyltetrahydrofolate synthetase, domain 3"/>
    <property type="match status" value="1"/>
</dbReference>
<evidence type="ECO:0000256" key="4">
    <source>
        <dbReference type="ARBA" id="ARBA00022741"/>
    </source>
</evidence>
<dbReference type="PROSITE" id="PS00722">
    <property type="entry name" value="FTHFS_2"/>
    <property type="match status" value="1"/>
</dbReference>
<dbReference type="SUPFAM" id="SSF52540">
    <property type="entry name" value="P-loop containing nucleoside triphosphate hydrolases"/>
    <property type="match status" value="1"/>
</dbReference>
<keyword evidence="3 8" id="KW-0436">Ligase</keyword>
<dbReference type="AlphaFoldDB" id="A0A238WAP4"/>
<reference evidence="10" key="1">
    <citation type="submission" date="2017-06" db="EMBL/GenBank/DDBJ databases">
        <authorList>
            <person name="Varghese N."/>
            <person name="Submissions S."/>
        </authorList>
    </citation>
    <scope>NUCLEOTIDE SEQUENCE [LARGE SCALE GENOMIC DNA]</scope>
    <source>
        <strain evidence="10">DSM 26170</strain>
    </source>
</reference>
<dbReference type="Pfam" id="PF01268">
    <property type="entry name" value="FTHFS"/>
    <property type="match status" value="1"/>
</dbReference>
<evidence type="ECO:0000256" key="6">
    <source>
        <dbReference type="ARBA" id="ARBA00049033"/>
    </source>
</evidence>
<evidence type="ECO:0000313" key="10">
    <source>
        <dbReference type="Proteomes" id="UP000198409"/>
    </source>
</evidence>
<dbReference type="GO" id="GO:0004329">
    <property type="term" value="F:formate-tetrahydrofolate ligase activity"/>
    <property type="evidence" value="ECO:0007669"/>
    <property type="project" value="UniProtKB-UniRule"/>
</dbReference>
<dbReference type="PROSITE" id="PS00721">
    <property type="entry name" value="FTHFS_1"/>
    <property type="match status" value="1"/>
</dbReference>
<dbReference type="GO" id="GO:0005524">
    <property type="term" value="F:ATP binding"/>
    <property type="evidence" value="ECO:0007669"/>
    <property type="project" value="UniProtKB-UniRule"/>
</dbReference>
<keyword evidence="5 8" id="KW-0067">ATP-binding</keyword>
<dbReference type="EMBL" id="FZNM01000004">
    <property type="protein sequence ID" value="SNR43610.1"/>
    <property type="molecule type" value="Genomic_DNA"/>
</dbReference>
<keyword evidence="4 8" id="KW-0547">Nucleotide-binding</keyword>
<evidence type="ECO:0000256" key="1">
    <source>
        <dbReference type="ARBA" id="ARBA00004777"/>
    </source>
</evidence>
<dbReference type="CDD" id="cd00477">
    <property type="entry name" value="FTHFS"/>
    <property type="match status" value="1"/>
</dbReference>
<evidence type="ECO:0000313" key="9">
    <source>
        <dbReference type="EMBL" id="SNR43610.1"/>
    </source>
</evidence>
<organism evidence="9 10">
    <name type="scientific">Paracoccus sediminis</name>
    <dbReference type="NCBI Taxonomy" id="1214787"/>
    <lineage>
        <taxon>Bacteria</taxon>
        <taxon>Pseudomonadati</taxon>
        <taxon>Pseudomonadota</taxon>
        <taxon>Alphaproteobacteria</taxon>
        <taxon>Rhodobacterales</taxon>
        <taxon>Paracoccaceae</taxon>
        <taxon>Paracoccus</taxon>
    </lineage>
</organism>
<dbReference type="InterPro" id="IPR020628">
    <property type="entry name" value="Formate_THF_ligase_CS"/>
</dbReference>
<dbReference type="Proteomes" id="UP000198409">
    <property type="component" value="Unassembled WGS sequence"/>
</dbReference>
<evidence type="ECO:0000256" key="5">
    <source>
        <dbReference type="ARBA" id="ARBA00022840"/>
    </source>
</evidence>
<dbReference type="GO" id="GO:0035999">
    <property type="term" value="P:tetrahydrofolate interconversion"/>
    <property type="evidence" value="ECO:0007669"/>
    <property type="project" value="UniProtKB-UniRule"/>
</dbReference>
<evidence type="ECO:0000256" key="7">
    <source>
        <dbReference type="ARBA" id="ARBA00061363"/>
    </source>
</evidence>
<dbReference type="FunFam" id="3.10.410.10:FF:000001">
    <property type="entry name" value="Putative formate--tetrahydrofolate ligase"/>
    <property type="match status" value="1"/>
</dbReference>
<dbReference type="Gene3D" id="3.40.50.300">
    <property type="entry name" value="P-loop containing nucleotide triphosphate hydrolases"/>
    <property type="match status" value="1"/>
</dbReference>
<keyword evidence="2 8" id="KW-0554">One-carbon metabolism</keyword>
<evidence type="ECO:0000256" key="3">
    <source>
        <dbReference type="ARBA" id="ARBA00022598"/>
    </source>
</evidence>
<comment type="catalytic activity">
    <reaction evidence="6 8">
        <text>(6S)-5,6,7,8-tetrahydrofolate + formate + ATP = (6R)-10-formyltetrahydrofolate + ADP + phosphate</text>
        <dbReference type="Rhea" id="RHEA:20221"/>
        <dbReference type="ChEBI" id="CHEBI:15740"/>
        <dbReference type="ChEBI" id="CHEBI:30616"/>
        <dbReference type="ChEBI" id="CHEBI:43474"/>
        <dbReference type="ChEBI" id="CHEBI:57453"/>
        <dbReference type="ChEBI" id="CHEBI:195366"/>
        <dbReference type="ChEBI" id="CHEBI:456216"/>
        <dbReference type="EC" id="6.3.4.3"/>
    </reaction>
</comment>
<evidence type="ECO:0000256" key="2">
    <source>
        <dbReference type="ARBA" id="ARBA00022563"/>
    </source>
</evidence>
<dbReference type="NCBIfam" id="NF010030">
    <property type="entry name" value="PRK13505.1"/>
    <property type="match status" value="1"/>
</dbReference>